<dbReference type="PANTHER" id="PTHR14226">
    <property type="entry name" value="NEUROPATHY TARGET ESTERASE/SWISS CHEESE D.MELANOGASTER"/>
    <property type="match status" value="1"/>
</dbReference>
<feature type="domain" description="PNPLA" evidence="5">
    <location>
        <begin position="9"/>
        <end position="219"/>
    </location>
</feature>
<keyword evidence="1 4" id="KW-0378">Hydrolase</keyword>
<dbReference type="GO" id="GO:0016042">
    <property type="term" value="P:lipid catabolic process"/>
    <property type="evidence" value="ECO:0007669"/>
    <property type="project" value="UniProtKB-UniRule"/>
</dbReference>
<dbReference type="STRING" id="45065.Lgee_2162"/>
<gene>
    <name evidence="6" type="ORF">Lgee_2162</name>
</gene>
<evidence type="ECO:0000256" key="4">
    <source>
        <dbReference type="PROSITE-ProRule" id="PRU01161"/>
    </source>
</evidence>
<accession>A0A0W0TLJ5</accession>
<feature type="active site" description="Proton acceptor" evidence="4">
    <location>
        <position position="206"/>
    </location>
</feature>
<dbReference type="InterPro" id="IPR002641">
    <property type="entry name" value="PNPLA_dom"/>
</dbReference>
<evidence type="ECO:0000256" key="1">
    <source>
        <dbReference type="ARBA" id="ARBA00022801"/>
    </source>
</evidence>
<dbReference type="Proteomes" id="UP000054785">
    <property type="component" value="Unassembled WGS sequence"/>
</dbReference>
<dbReference type="SUPFAM" id="SSF52151">
    <property type="entry name" value="FabD/lysophospholipase-like"/>
    <property type="match status" value="1"/>
</dbReference>
<reference evidence="6 7" key="1">
    <citation type="submission" date="2015-11" db="EMBL/GenBank/DDBJ databases">
        <title>Genomic analysis of 38 Legionella species identifies large and diverse effector repertoires.</title>
        <authorList>
            <person name="Burstein D."/>
            <person name="Amaro F."/>
            <person name="Zusman T."/>
            <person name="Lifshitz Z."/>
            <person name="Cohen O."/>
            <person name="Gilbert J.A."/>
            <person name="Pupko T."/>
            <person name="Shuman H.A."/>
            <person name="Segal G."/>
        </authorList>
    </citation>
    <scope>NUCLEOTIDE SEQUENCE [LARGE SCALE GENOMIC DNA]</scope>
    <source>
        <strain evidence="6 7">ATCC 49504</strain>
    </source>
</reference>
<dbReference type="PATRIC" id="fig|45065.4.peg.2351"/>
<dbReference type="AlphaFoldDB" id="A0A0W0TLJ5"/>
<sequence>MDFMAKKALYLAGGGARGAYQAGVLKGIAEILKTPALPFDTISGVSVGSINASVLAEYADDFPTAIDKLETLWREIHCHKVFNASNFELGKSVVRNVAMWPGRSGQAGFLLDTEPLHQFVDDNIQFSRIDTNIASNHLEALEIITTCYELQKTISFYQNRNPHFEDWDYPRHASRRANICGDHILASTALPLFFPTIKIGNLHYGDGGLSLVSPLRGPIRFEVNKVLVIGTRQPPGSQHIDVEHLGEIAFAQVLGHMLNGIFIDNLDRDIEMVNRMNDIARLLSLWKKRHSPWRPIETLYLRPSVSMAGIAQAQYHTMPALLRMLLNVMGAKSQSGDLLSFLLFEGAFTSELLTLGYQDTLRSSSEIEQFFA</sequence>
<name>A0A0W0TLJ5_9GAMM</name>
<evidence type="ECO:0000313" key="7">
    <source>
        <dbReference type="Proteomes" id="UP000054785"/>
    </source>
</evidence>
<comment type="caution">
    <text evidence="6">The sequence shown here is derived from an EMBL/GenBank/DDBJ whole genome shotgun (WGS) entry which is preliminary data.</text>
</comment>
<keyword evidence="3 4" id="KW-0443">Lipid metabolism</keyword>
<dbReference type="EMBL" id="LNYC01000074">
    <property type="protein sequence ID" value="KTC96479.1"/>
    <property type="molecule type" value="Genomic_DNA"/>
</dbReference>
<dbReference type="Gene3D" id="3.40.1090.10">
    <property type="entry name" value="Cytosolic phospholipase A2 catalytic domain"/>
    <property type="match status" value="1"/>
</dbReference>
<dbReference type="InterPro" id="IPR050301">
    <property type="entry name" value="NTE"/>
</dbReference>
<organism evidence="6 7">
    <name type="scientific">Legionella geestiana</name>
    <dbReference type="NCBI Taxonomy" id="45065"/>
    <lineage>
        <taxon>Bacteria</taxon>
        <taxon>Pseudomonadati</taxon>
        <taxon>Pseudomonadota</taxon>
        <taxon>Gammaproteobacteria</taxon>
        <taxon>Legionellales</taxon>
        <taxon>Legionellaceae</taxon>
        <taxon>Legionella</taxon>
    </lineage>
</organism>
<proteinExistence type="predicted"/>
<keyword evidence="2 4" id="KW-0442">Lipid degradation</keyword>
<evidence type="ECO:0000256" key="3">
    <source>
        <dbReference type="ARBA" id="ARBA00023098"/>
    </source>
</evidence>
<dbReference type="PANTHER" id="PTHR14226:SF57">
    <property type="entry name" value="BLR7027 PROTEIN"/>
    <property type="match status" value="1"/>
</dbReference>
<feature type="active site" description="Nucleophile" evidence="4">
    <location>
        <position position="46"/>
    </location>
</feature>
<dbReference type="InterPro" id="IPR016035">
    <property type="entry name" value="Acyl_Trfase/lysoPLipase"/>
</dbReference>
<feature type="short sequence motif" description="GXGXXG" evidence="4">
    <location>
        <begin position="13"/>
        <end position="18"/>
    </location>
</feature>
<dbReference type="Pfam" id="PF01734">
    <property type="entry name" value="Patatin"/>
    <property type="match status" value="1"/>
</dbReference>
<dbReference type="PROSITE" id="PS51635">
    <property type="entry name" value="PNPLA"/>
    <property type="match status" value="1"/>
</dbReference>
<feature type="short sequence motif" description="DGA/G" evidence="4">
    <location>
        <begin position="206"/>
        <end position="208"/>
    </location>
</feature>
<evidence type="ECO:0000313" key="6">
    <source>
        <dbReference type="EMBL" id="KTC96479.1"/>
    </source>
</evidence>
<dbReference type="GO" id="GO:0016787">
    <property type="term" value="F:hydrolase activity"/>
    <property type="evidence" value="ECO:0007669"/>
    <property type="project" value="UniProtKB-UniRule"/>
</dbReference>
<evidence type="ECO:0000256" key="2">
    <source>
        <dbReference type="ARBA" id="ARBA00022963"/>
    </source>
</evidence>
<keyword evidence="7" id="KW-1185">Reference proteome</keyword>
<evidence type="ECO:0000259" key="5">
    <source>
        <dbReference type="PROSITE" id="PS51635"/>
    </source>
</evidence>
<feature type="short sequence motif" description="GXSXG" evidence="4">
    <location>
        <begin position="44"/>
        <end position="48"/>
    </location>
</feature>
<protein>
    <submittedName>
        <fullName evidence="6">Alpha-beta hydrolase family transporter esterase</fullName>
    </submittedName>
</protein>